<gene>
    <name evidence="4" type="ORF">H9623_17575</name>
</gene>
<dbReference type="InterPro" id="IPR013783">
    <property type="entry name" value="Ig-like_fold"/>
</dbReference>
<dbReference type="Gene3D" id="2.120.10.30">
    <property type="entry name" value="TolB, C-terminal domain"/>
    <property type="match status" value="1"/>
</dbReference>
<evidence type="ECO:0000313" key="5">
    <source>
        <dbReference type="Proteomes" id="UP000822993"/>
    </source>
</evidence>
<dbReference type="Pfam" id="PF18911">
    <property type="entry name" value="PKD_4"/>
    <property type="match status" value="1"/>
</dbReference>
<name>A0A9D5UD07_9CELL</name>
<dbReference type="SUPFAM" id="SSF49785">
    <property type="entry name" value="Galactose-binding domain-like"/>
    <property type="match status" value="1"/>
</dbReference>
<protein>
    <submittedName>
        <fullName evidence="4">PQQ-dependent sugar dehydrogenase</fullName>
    </submittedName>
</protein>
<evidence type="ECO:0000256" key="1">
    <source>
        <dbReference type="ARBA" id="ARBA00022729"/>
    </source>
</evidence>
<dbReference type="SUPFAM" id="SSF50952">
    <property type="entry name" value="Soluble quinoprotein glucose dehydrogenase"/>
    <property type="match status" value="1"/>
</dbReference>
<dbReference type="Pfam" id="PF03422">
    <property type="entry name" value="CBM_6"/>
    <property type="match status" value="1"/>
</dbReference>
<dbReference type="InterPro" id="IPR006584">
    <property type="entry name" value="Cellulose-bd_IV"/>
</dbReference>
<dbReference type="CDD" id="cd00146">
    <property type="entry name" value="PKD"/>
    <property type="match status" value="1"/>
</dbReference>
<dbReference type="Pfam" id="PF16640">
    <property type="entry name" value="Big_3_5"/>
    <property type="match status" value="1"/>
</dbReference>
<accession>A0A9D5UD07</accession>
<dbReference type="Gene3D" id="2.60.40.10">
    <property type="entry name" value="Immunoglobulins"/>
    <property type="match status" value="3"/>
</dbReference>
<dbReference type="SUPFAM" id="SSF49299">
    <property type="entry name" value="PKD domain"/>
    <property type="match status" value="1"/>
</dbReference>
<sequence length="1153" mass="120314">MRSCITVKSIPERRSARSRLVAASLAGVLALTGLAAATAPATAHDGVDHGSEPGAEGALDWSNYEKILLTKDVGEPIDLAILPDGKILHTARNGDVRLTDPQTGVTSVTNKIPVYANSEDGLQGIAVDPDFAENNWVYLVYAPLSGTPAGSAPNTLPTGADASYWDQWKGVNRLSRFQWTGTGLDLASEQKILDVEVQRGQCCHVGADIDWDGDGNLYLSTGDNTPASAPGANGFAPNNDAPGMNPGLDARRGAGNSNDLRGKILRINVQDDGTYTIPEGNLFPVGTEKTRPEIFVMGVRNPFRIDVDPETNSLSWGDYGPDAANADPNRGPMGYVEWNTVSLDDPHNAGWPYVHGPNAAYNEWNFATSTPGAFFDPAALKNNSRWNTGLVDLPPARAATLYYGDRPGDQPWDELVNFGSGSGQAPMGAPVYHYDAENPSTSKLPEYWDNKAFFGEFSQDYLAAFTVDWDSYEVTHIEDFTPNAQLAKNAQPLNDNMIDMEFGPDGSLYVLDYGDGFFRANPDAGLYKVSYAEGNKAPQARFTANPTSSSEAPLVVAFDAGTSSDPDGDALTYQWDFDGNGSFDATGVTASHTYTTLGQYNARLRVTDAKGKFTLTSKVVSVGNQAPTVTVDYPGNGSFFSWGQAVPFKVSTQDAEDGTATACNRVAWTYGLGHDEHAHPEVSGTGCTGAWKTSPDSPQHGEGAHIYGAVVVSYTDNGHNGLPAAPGEATVQLNPFVQQAEHAKSQGVVAYEDETAGAGQAIRGLGTGDHLSYSPVNFAGITGVKVVANGGGQLQLRWGAADAAPFATAQIPSGAGWKEVTVPFTNVPQGSGTLFVTSANELAVDSFDFQGVGVGDVKAPTVKHSLDPAAPTGVGGVYNKAVRMNLDVKDDGALASVQYSTNNGQSWTNVAAANGAYGVSFTTNGARTVQYRATDTGGNVSAVGSVSFTIDLAAPNEPTVSSVTKVAVPAARVSFGAPGEATVTVTGEGGTPTGDVVLTSGDTEVGRGSLVEGTATIALDASLAVGTHTLKATYQADQVFKKSSATVRLTVAAASSTVTGSVSPNPVKPSIAAKATIAVESSTGVVPTGDVTVTIKRNNATVATRTGTLDASGAVVITLPKLPEVGTYKVEVAYLGSTGVGKSSTSFNLTVRS</sequence>
<keyword evidence="5" id="KW-1185">Reference proteome</keyword>
<feature type="domain" description="PKD" evidence="3">
    <location>
        <begin position="539"/>
        <end position="619"/>
    </location>
</feature>
<dbReference type="PANTHER" id="PTHR19328">
    <property type="entry name" value="HEDGEHOG-INTERACTING PROTEIN"/>
    <property type="match status" value="1"/>
</dbReference>
<dbReference type="InterPro" id="IPR011041">
    <property type="entry name" value="Quinoprot_gluc/sorb_DH_b-prop"/>
</dbReference>
<reference evidence="4 5" key="1">
    <citation type="submission" date="2020-08" db="EMBL/GenBank/DDBJ databases">
        <title>A Genomic Blueprint of the Chicken Gut Microbiome.</title>
        <authorList>
            <person name="Gilroy R."/>
            <person name="Ravi A."/>
            <person name="Getino M."/>
            <person name="Pursley I."/>
            <person name="Horton D.L."/>
            <person name="Alikhan N.-F."/>
            <person name="Baker D."/>
            <person name="Gharbi K."/>
            <person name="Hall N."/>
            <person name="Watson M."/>
            <person name="Adriaenssens E.M."/>
            <person name="Foster-Nyarko E."/>
            <person name="Jarju S."/>
            <person name="Secka A."/>
            <person name="Antonio M."/>
            <person name="Oren A."/>
            <person name="Chaudhuri R."/>
            <person name="La Ragione R.M."/>
            <person name="Hildebrand F."/>
            <person name="Pallen M.J."/>
        </authorList>
    </citation>
    <scope>NUCLEOTIDE SEQUENCE [LARGE SCALE GENOMIC DNA]</scope>
    <source>
        <strain evidence="4 5">Sa1BUA8</strain>
    </source>
</reference>
<dbReference type="Proteomes" id="UP000822993">
    <property type="component" value="Unassembled WGS sequence"/>
</dbReference>
<dbReference type="SMART" id="SM00606">
    <property type="entry name" value="CBD_IV"/>
    <property type="match status" value="1"/>
</dbReference>
<keyword evidence="1 2" id="KW-0732">Signal</keyword>
<dbReference type="InterPro" id="IPR032109">
    <property type="entry name" value="Big_3_5"/>
</dbReference>
<dbReference type="InterPro" id="IPR008979">
    <property type="entry name" value="Galactose-bd-like_sf"/>
</dbReference>
<dbReference type="PANTHER" id="PTHR19328:SF75">
    <property type="entry name" value="ALDOSE SUGAR DEHYDROGENASE YLII"/>
    <property type="match status" value="1"/>
</dbReference>
<dbReference type="GO" id="GO:0030246">
    <property type="term" value="F:carbohydrate binding"/>
    <property type="evidence" value="ECO:0007669"/>
    <property type="project" value="InterPro"/>
</dbReference>
<dbReference type="PROSITE" id="PS50093">
    <property type="entry name" value="PKD"/>
    <property type="match status" value="1"/>
</dbReference>
<dbReference type="InterPro" id="IPR011042">
    <property type="entry name" value="6-blade_b-propeller_TolB-like"/>
</dbReference>
<dbReference type="InterPro" id="IPR005084">
    <property type="entry name" value="CBM6"/>
</dbReference>
<evidence type="ECO:0000256" key="2">
    <source>
        <dbReference type="SAM" id="SignalP"/>
    </source>
</evidence>
<proteinExistence type="predicted"/>
<feature type="signal peptide" evidence="2">
    <location>
        <begin position="1"/>
        <end position="43"/>
    </location>
</feature>
<comment type="caution">
    <text evidence="4">The sequence shown here is derived from an EMBL/GenBank/DDBJ whole genome shotgun (WGS) entry which is preliminary data.</text>
</comment>
<dbReference type="Pfam" id="PF07995">
    <property type="entry name" value="GSDH"/>
    <property type="match status" value="1"/>
</dbReference>
<dbReference type="SMART" id="SM00089">
    <property type="entry name" value="PKD"/>
    <property type="match status" value="1"/>
</dbReference>
<dbReference type="Gene3D" id="2.60.120.260">
    <property type="entry name" value="Galactose-binding domain-like"/>
    <property type="match status" value="1"/>
</dbReference>
<dbReference type="InterPro" id="IPR012938">
    <property type="entry name" value="Glc/Sorbosone_DH"/>
</dbReference>
<dbReference type="InterPro" id="IPR035986">
    <property type="entry name" value="PKD_dom_sf"/>
</dbReference>
<evidence type="ECO:0000313" key="4">
    <source>
        <dbReference type="EMBL" id="MBE7702104.1"/>
    </source>
</evidence>
<dbReference type="InterPro" id="IPR000601">
    <property type="entry name" value="PKD_dom"/>
</dbReference>
<evidence type="ECO:0000259" key="3">
    <source>
        <dbReference type="PROSITE" id="PS50093"/>
    </source>
</evidence>
<dbReference type="AlphaFoldDB" id="A0A9D5UD07"/>
<dbReference type="GO" id="GO:0005975">
    <property type="term" value="P:carbohydrate metabolic process"/>
    <property type="evidence" value="ECO:0007669"/>
    <property type="project" value="UniProtKB-ARBA"/>
</dbReference>
<dbReference type="InterPro" id="IPR022409">
    <property type="entry name" value="PKD/Chitinase_dom"/>
</dbReference>
<dbReference type="EMBL" id="JACSPN010000033">
    <property type="protein sequence ID" value="MBE7702104.1"/>
    <property type="molecule type" value="Genomic_DNA"/>
</dbReference>
<feature type="chain" id="PRO_5038867720" evidence="2">
    <location>
        <begin position="44"/>
        <end position="1153"/>
    </location>
</feature>
<organism evidence="4 5">
    <name type="scientific">Oerskovia douganii</name>
    <dbReference type="NCBI Taxonomy" id="2762210"/>
    <lineage>
        <taxon>Bacteria</taxon>
        <taxon>Bacillati</taxon>
        <taxon>Actinomycetota</taxon>
        <taxon>Actinomycetes</taxon>
        <taxon>Micrococcales</taxon>
        <taxon>Cellulomonadaceae</taxon>
        <taxon>Oerskovia</taxon>
    </lineage>
</organism>